<proteinExistence type="predicted"/>
<gene>
    <name evidence="1" type="ORF">GK091_27285</name>
</gene>
<organism evidence="1 2">
    <name type="scientific">Spirosoma agri</name>
    <dbReference type="NCBI Taxonomy" id="1987381"/>
    <lineage>
        <taxon>Bacteria</taxon>
        <taxon>Pseudomonadati</taxon>
        <taxon>Bacteroidota</taxon>
        <taxon>Cytophagia</taxon>
        <taxon>Cytophagales</taxon>
        <taxon>Cytophagaceae</taxon>
        <taxon>Spirosoma</taxon>
    </lineage>
</organism>
<sequence>MPFGAAEEQIIDAAKNYSTVLLKASELVTQASDDLLSGSPATIYLKKLGHRLLTSEDSTNVINALGDAQDKQIVLDFQQAQLELSQRLQNTKNIGLVLKQAKIPYQQAYARFSRSDLWKPEQMIQIMEVLRRLQL</sequence>
<dbReference type="Proteomes" id="UP000477386">
    <property type="component" value="Unassembled WGS sequence"/>
</dbReference>
<accession>A0A6M0IQL9</accession>
<keyword evidence="2" id="KW-1185">Reference proteome</keyword>
<evidence type="ECO:0000313" key="1">
    <source>
        <dbReference type="EMBL" id="NEU70599.1"/>
    </source>
</evidence>
<reference evidence="1 2" key="1">
    <citation type="submission" date="2020-02" db="EMBL/GenBank/DDBJ databases">
        <title>Draft genome sequence of two Spirosoma agri KCTC 52727 and Spirosoma terrae KCTC 52035.</title>
        <authorList>
            <person name="Rojas J."/>
            <person name="Ambika Manirajan B."/>
            <person name="Ratering S."/>
            <person name="Suarez C."/>
            <person name="Schnell S."/>
        </authorList>
    </citation>
    <scope>NUCLEOTIDE SEQUENCE [LARGE SCALE GENOMIC DNA]</scope>
    <source>
        <strain evidence="1 2">KCTC 52727</strain>
    </source>
</reference>
<protein>
    <submittedName>
        <fullName evidence="1">Uncharacterized protein</fullName>
    </submittedName>
</protein>
<dbReference type="RefSeq" id="WP_164043866.1">
    <property type="nucleotide sequence ID" value="NZ_JAAGNZ010000006.1"/>
</dbReference>
<name>A0A6M0IQL9_9BACT</name>
<dbReference type="AlphaFoldDB" id="A0A6M0IQL9"/>
<evidence type="ECO:0000313" key="2">
    <source>
        <dbReference type="Proteomes" id="UP000477386"/>
    </source>
</evidence>
<comment type="caution">
    <text evidence="1">The sequence shown here is derived from an EMBL/GenBank/DDBJ whole genome shotgun (WGS) entry which is preliminary data.</text>
</comment>
<dbReference type="EMBL" id="JAAGNZ010000006">
    <property type="protein sequence ID" value="NEU70599.1"/>
    <property type="molecule type" value="Genomic_DNA"/>
</dbReference>